<organism evidence="1 2">
    <name type="scientific">Streptomyces oceani</name>
    <dbReference type="NCBI Taxonomy" id="1075402"/>
    <lineage>
        <taxon>Bacteria</taxon>
        <taxon>Bacillati</taxon>
        <taxon>Actinomycetota</taxon>
        <taxon>Actinomycetes</taxon>
        <taxon>Kitasatosporales</taxon>
        <taxon>Streptomycetaceae</taxon>
        <taxon>Streptomyces</taxon>
    </lineage>
</organism>
<reference evidence="1 2" key="1">
    <citation type="journal article" date="2016" name="Front. Microbiol.">
        <title>Comparative Genomics Analysis of Streptomyces Species Reveals Their Adaptation to the Marine Environment and Their Diversity at the Genomic Level.</title>
        <authorList>
            <person name="Tian X."/>
            <person name="Zhang Z."/>
            <person name="Yang T."/>
            <person name="Chen M."/>
            <person name="Li J."/>
            <person name="Chen F."/>
            <person name="Yang J."/>
            <person name="Li W."/>
            <person name="Zhang B."/>
            <person name="Zhang Z."/>
            <person name="Wu J."/>
            <person name="Zhang C."/>
            <person name="Long L."/>
            <person name="Xiao J."/>
        </authorList>
    </citation>
    <scope>NUCLEOTIDE SEQUENCE [LARGE SCALE GENOMIC DNA]</scope>
    <source>
        <strain evidence="1 2">SCSIO 02100</strain>
    </source>
</reference>
<evidence type="ECO:0000313" key="1">
    <source>
        <dbReference type="EMBL" id="OEU96538.1"/>
    </source>
</evidence>
<protein>
    <submittedName>
        <fullName evidence="1">Uncharacterized protein</fullName>
    </submittedName>
</protein>
<evidence type="ECO:0000313" key="2">
    <source>
        <dbReference type="Proteomes" id="UP000176101"/>
    </source>
</evidence>
<comment type="caution">
    <text evidence="1">The sequence shown here is derived from an EMBL/GenBank/DDBJ whole genome shotgun (WGS) entry which is preliminary data.</text>
</comment>
<dbReference type="PATRIC" id="fig|1075402.3.peg.1447"/>
<gene>
    <name evidence="1" type="ORF">AN216_19845</name>
</gene>
<dbReference type="Proteomes" id="UP000176101">
    <property type="component" value="Unassembled WGS sequence"/>
</dbReference>
<name>A0A1E7JXY7_9ACTN</name>
<dbReference type="AlphaFoldDB" id="A0A1E7JXY7"/>
<keyword evidence="2" id="KW-1185">Reference proteome</keyword>
<sequence length="103" mass="11628">MSDEFDYFDDPRIGRLLDLVLQLNTEVHVVNQRLRATEALLVRHGVLTDGELDHFTPSAQEQRVLDDQREAVAGRLAAILAESGPAEHPLREQWTARLTERAG</sequence>
<dbReference type="OrthoDB" id="3389271at2"/>
<dbReference type="EMBL" id="LJGU01000137">
    <property type="protein sequence ID" value="OEU96538.1"/>
    <property type="molecule type" value="Genomic_DNA"/>
</dbReference>
<accession>A0A1E7JXY7</accession>
<proteinExistence type="predicted"/>